<feature type="non-terminal residue" evidence="1">
    <location>
        <position position="51"/>
    </location>
</feature>
<sequence>MPSYDKIDAGVELATSLEEPKIFETLLDGCGIAFAIEGGYEHLGAGGGHRP</sequence>
<accession>A0A382MRC0</accession>
<evidence type="ECO:0000313" key="1">
    <source>
        <dbReference type="EMBL" id="SVC51524.1"/>
    </source>
</evidence>
<proteinExistence type="predicted"/>
<reference evidence="1" key="1">
    <citation type="submission" date="2018-05" db="EMBL/GenBank/DDBJ databases">
        <authorList>
            <person name="Lanie J.A."/>
            <person name="Ng W.-L."/>
            <person name="Kazmierczak K.M."/>
            <person name="Andrzejewski T.M."/>
            <person name="Davidsen T.M."/>
            <person name="Wayne K.J."/>
            <person name="Tettelin H."/>
            <person name="Glass J.I."/>
            <person name="Rusch D."/>
            <person name="Podicherti R."/>
            <person name="Tsui H.-C.T."/>
            <person name="Winkler M.E."/>
        </authorList>
    </citation>
    <scope>NUCLEOTIDE SEQUENCE</scope>
</reference>
<dbReference type="AlphaFoldDB" id="A0A382MRC0"/>
<name>A0A382MRC0_9ZZZZ</name>
<protein>
    <submittedName>
        <fullName evidence="1">Uncharacterized protein</fullName>
    </submittedName>
</protein>
<gene>
    <name evidence="1" type="ORF">METZ01_LOCUS304378</name>
</gene>
<organism evidence="1">
    <name type="scientific">marine metagenome</name>
    <dbReference type="NCBI Taxonomy" id="408172"/>
    <lineage>
        <taxon>unclassified sequences</taxon>
        <taxon>metagenomes</taxon>
        <taxon>ecological metagenomes</taxon>
    </lineage>
</organism>
<dbReference type="EMBL" id="UINC01095439">
    <property type="protein sequence ID" value="SVC51524.1"/>
    <property type="molecule type" value="Genomic_DNA"/>
</dbReference>